<accession>A0ABU9AJN2</accession>
<feature type="transmembrane region" description="Helical" evidence="1">
    <location>
        <begin position="77"/>
        <end position="95"/>
    </location>
</feature>
<keyword evidence="1" id="KW-0812">Transmembrane</keyword>
<gene>
    <name evidence="2" type="ORF">WG925_23025</name>
</gene>
<evidence type="ECO:0008006" key="4">
    <source>
        <dbReference type="Google" id="ProtNLM"/>
    </source>
</evidence>
<protein>
    <recommendedName>
        <fullName evidence="4">DoxX family membrane protein</fullName>
    </recommendedName>
</protein>
<organism evidence="2 3">
    <name type="scientific">Pseudonocardia alni subsp. carboxydivorans</name>
    <dbReference type="NCBI Taxonomy" id="415010"/>
    <lineage>
        <taxon>Bacteria</taxon>
        <taxon>Bacillati</taxon>
        <taxon>Actinomycetota</taxon>
        <taxon>Actinomycetes</taxon>
        <taxon>Pseudonocardiales</taxon>
        <taxon>Pseudonocardiaceae</taxon>
        <taxon>Pseudonocardia</taxon>
    </lineage>
</organism>
<feature type="transmembrane region" description="Helical" evidence="1">
    <location>
        <begin position="115"/>
        <end position="132"/>
    </location>
</feature>
<feature type="transmembrane region" description="Helical" evidence="1">
    <location>
        <begin position="12"/>
        <end position="32"/>
    </location>
</feature>
<proteinExistence type="predicted"/>
<sequence length="135" mass="14538">MTRTTATRTRQDVARLALGAMLVFAGTSHLTFARREFRAQVPPWVPMDTDDVVLLSGAAEIALGAALAGLPKERRRVGGLAAAFFTAIFPGNVSQYRNRVDGFGLDTDTKRAARLAGQPLLVAWALYAGGLIPRR</sequence>
<keyword evidence="1" id="KW-0472">Membrane</keyword>
<dbReference type="PANTHER" id="PTHR36974:SF1">
    <property type="entry name" value="DOXX FAMILY MEMBRANE PROTEIN"/>
    <property type="match status" value="1"/>
</dbReference>
<dbReference type="Proteomes" id="UP001367513">
    <property type="component" value="Unassembled WGS sequence"/>
</dbReference>
<feature type="transmembrane region" description="Helical" evidence="1">
    <location>
        <begin position="52"/>
        <end position="70"/>
    </location>
</feature>
<keyword evidence="3" id="KW-1185">Reference proteome</keyword>
<name>A0ABU9AJN2_PSEA5</name>
<dbReference type="PANTHER" id="PTHR36974">
    <property type="entry name" value="MEMBRANE PROTEIN-RELATED"/>
    <property type="match status" value="1"/>
</dbReference>
<evidence type="ECO:0000313" key="2">
    <source>
        <dbReference type="EMBL" id="MEK6466624.1"/>
    </source>
</evidence>
<dbReference type="EMBL" id="JBBPIX010000015">
    <property type="protein sequence ID" value="MEK6466624.1"/>
    <property type="molecule type" value="Genomic_DNA"/>
</dbReference>
<evidence type="ECO:0000256" key="1">
    <source>
        <dbReference type="SAM" id="Phobius"/>
    </source>
</evidence>
<dbReference type="RefSeq" id="WP_226356039.1">
    <property type="nucleotide sequence ID" value="NZ_BAAAOD010000043.1"/>
</dbReference>
<comment type="caution">
    <text evidence="2">The sequence shown here is derived from an EMBL/GenBank/DDBJ whole genome shotgun (WGS) entry which is preliminary data.</text>
</comment>
<evidence type="ECO:0000313" key="3">
    <source>
        <dbReference type="Proteomes" id="UP001367513"/>
    </source>
</evidence>
<keyword evidence="1" id="KW-1133">Transmembrane helix</keyword>
<reference evidence="2 3" key="1">
    <citation type="submission" date="2024-03" db="EMBL/GenBank/DDBJ databases">
        <title>Draft genome sequence of Pseudonocardia carboxydivorans JCM 14827.</title>
        <authorList>
            <person name="Duangmal K."/>
        </authorList>
    </citation>
    <scope>NUCLEOTIDE SEQUENCE [LARGE SCALE GENOMIC DNA]</scope>
    <source>
        <strain evidence="2 3">JCM 14827</strain>
    </source>
</reference>